<sequence>MHEGERGIQLKIPLQKKLAEIREYSDTLLVDHTTKILQLHCCGTNLYMRFNQTFRTADAEKTMHPKLITSDTGQQISELNCKAEKEKDKKRAEVKKHQKFKVGQVLFVFDDKISIVQRRIQNACTNRHMRKPDSMAVFHLFHQRSDYRRILDVLA</sequence>
<keyword evidence="2" id="KW-1185">Reference proteome</keyword>
<organism evidence="1 2">
    <name type="scientific">Gossypium darwinii</name>
    <name type="common">Darwin's cotton</name>
    <name type="synonym">Gossypium barbadense var. darwinii</name>
    <dbReference type="NCBI Taxonomy" id="34276"/>
    <lineage>
        <taxon>Eukaryota</taxon>
        <taxon>Viridiplantae</taxon>
        <taxon>Streptophyta</taxon>
        <taxon>Embryophyta</taxon>
        <taxon>Tracheophyta</taxon>
        <taxon>Spermatophyta</taxon>
        <taxon>Magnoliopsida</taxon>
        <taxon>eudicotyledons</taxon>
        <taxon>Gunneridae</taxon>
        <taxon>Pentapetalae</taxon>
        <taxon>rosids</taxon>
        <taxon>malvids</taxon>
        <taxon>Malvales</taxon>
        <taxon>Malvaceae</taxon>
        <taxon>Malvoideae</taxon>
        <taxon>Gossypium</taxon>
    </lineage>
</organism>
<evidence type="ECO:0000313" key="1">
    <source>
        <dbReference type="EMBL" id="TYG44561.1"/>
    </source>
</evidence>
<dbReference type="AlphaFoldDB" id="A0A5D2AIF6"/>
<proteinExistence type="predicted"/>
<evidence type="ECO:0000313" key="2">
    <source>
        <dbReference type="Proteomes" id="UP000323506"/>
    </source>
</evidence>
<accession>A0A5D2AIF6</accession>
<reference evidence="1 2" key="1">
    <citation type="submission" date="2019-06" db="EMBL/GenBank/DDBJ databases">
        <title>WGS assembly of Gossypium darwinii.</title>
        <authorList>
            <person name="Chen Z.J."/>
            <person name="Sreedasyam A."/>
            <person name="Ando A."/>
            <person name="Song Q."/>
            <person name="De L."/>
            <person name="Hulse-Kemp A."/>
            <person name="Ding M."/>
            <person name="Ye W."/>
            <person name="Kirkbride R."/>
            <person name="Jenkins J."/>
            <person name="Plott C."/>
            <person name="Lovell J."/>
            <person name="Lin Y.-M."/>
            <person name="Vaughn R."/>
            <person name="Liu B."/>
            <person name="Li W."/>
            <person name="Simpson S."/>
            <person name="Scheffler B."/>
            <person name="Saski C."/>
            <person name="Grover C."/>
            <person name="Hu G."/>
            <person name="Conover J."/>
            <person name="Carlson J."/>
            <person name="Shu S."/>
            <person name="Boston L."/>
            <person name="Williams M."/>
            <person name="Peterson D."/>
            <person name="Mcgee K."/>
            <person name="Jones D."/>
            <person name="Wendel J."/>
            <person name="Stelly D."/>
            <person name="Grimwood J."/>
            <person name="Schmutz J."/>
        </authorList>
    </citation>
    <scope>NUCLEOTIDE SEQUENCE [LARGE SCALE GENOMIC DNA]</scope>
    <source>
        <strain evidence="1">1808015.09</strain>
    </source>
</reference>
<name>A0A5D2AIF6_GOSDA</name>
<dbReference type="Proteomes" id="UP000323506">
    <property type="component" value="Chromosome D11"/>
</dbReference>
<protein>
    <submittedName>
        <fullName evidence="1">Uncharacterized protein</fullName>
    </submittedName>
</protein>
<gene>
    <name evidence="1" type="ORF">ES288_D11G105900v1</name>
</gene>
<dbReference type="EMBL" id="CM017711">
    <property type="protein sequence ID" value="TYG44561.1"/>
    <property type="molecule type" value="Genomic_DNA"/>
</dbReference>